<gene>
    <name evidence="2" type="ORF">K505DRAFT_386319</name>
</gene>
<organism evidence="2 3">
    <name type="scientific">Melanomma pulvis-pyrius CBS 109.77</name>
    <dbReference type="NCBI Taxonomy" id="1314802"/>
    <lineage>
        <taxon>Eukaryota</taxon>
        <taxon>Fungi</taxon>
        <taxon>Dikarya</taxon>
        <taxon>Ascomycota</taxon>
        <taxon>Pezizomycotina</taxon>
        <taxon>Dothideomycetes</taxon>
        <taxon>Pleosporomycetidae</taxon>
        <taxon>Pleosporales</taxon>
        <taxon>Melanommataceae</taxon>
        <taxon>Melanomma</taxon>
    </lineage>
</organism>
<accession>A0A6A6X9X6</accession>
<keyword evidence="3" id="KW-1185">Reference proteome</keyword>
<proteinExistence type="predicted"/>
<dbReference type="EMBL" id="MU001940">
    <property type="protein sequence ID" value="KAF2793158.1"/>
    <property type="molecule type" value="Genomic_DNA"/>
</dbReference>
<dbReference type="AlphaFoldDB" id="A0A6A6X9X6"/>
<feature type="chain" id="PRO_5025606972" evidence="1">
    <location>
        <begin position="19"/>
        <end position="125"/>
    </location>
</feature>
<keyword evidence="1" id="KW-0732">Signal</keyword>
<dbReference type="OrthoDB" id="10267955at2759"/>
<evidence type="ECO:0000313" key="3">
    <source>
        <dbReference type="Proteomes" id="UP000799757"/>
    </source>
</evidence>
<dbReference type="Proteomes" id="UP000799757">
    <property type="component" value="Unassembled WGS sequence"/>
</dbReference>
<sequence>MHFGHFQALLSLVALTFCRNLESSCAITDASVCAEVYNTTDCTGLVTVVIGAGCHNIIAISGGSINVRKGSVFAGFRHEECRGDFELLTGPRWKETDQGCEKITSKNTIKSWNAWVLAAGGAHDR</sequence>
<feature type="signal peptide" evidence="1">
    <location>
        <begin position="1"/>
        <end position="18"/>
    </location>
</feature>
<evidence type="ECO:0000256" key="1">
    <source>
        <dbReference type="SAM" id="SignalP"/>
    </source>
</evidence>
<protein>
    <submittedName>
        <fullName evidence="2">Uncharacterized protein</fullName>
    </submittedName>
</protein>
<name>A0A6A6X9X6_9PLEO</name>
<evidence type="ECO:0000313" key="2">
    <source>
        <dbReference type="EMBL" id="KAF2793158.1"/>
    </source>
</evidence>
<reference evidence="2" key="1">
    <citation type="journal article" date="2020" name="Stud. Mycol.">
        <title>101 Dothideomycetes genomes: a test case for predicting lifestyles and emergence of pathogens.</title>
        <authorList>
            <person name="Haridas S."/>
            <person name="Albert R."/>
            <person name="Binder M."/>
            <person name="Bloem J."/>
            <person name="Labutti K."/>
            <person name="Salamov A."/>
            <person name="Andreopoulos B."/>
            <person name="Baker S."/>
            <person name="Barry K."/>
            <person name="Bills G."/>
            <person name="Bluhm B."/>
            <person name="Cannon C."/>
            <person name="Castanera R."/>
            <person name="Culley D."/>
            <person name="Daum C."/>
            <person name="Ezra D."/>
            <person name="Gonzalez J."/>
            <person name="Henrissat B."/>
            <person name="Kuo A."/>
            <person name="Liang C."/>
            <person name="Lipzen A."/>
            <person name="Lutzoni F."/>
            <person name="Magnuson J."/>
            <person name="Mondo S."/>
            <person name="Nolan M."/>
            <person name="Ohm R."/>
            <person name="Pangilinan J."/>
            <person name="Park H.-J."/>
            <person name="Ramirez L."/>
            <person name="Alfaro M."/>
            <person name="Sun H."/>
            <person name="Tritt A."/>
            <person name="Yoshinaga Y."/>
            <person name="Zwiers L.-H."/>
            <person name="Turgeon B."/>
            <person name="Goodwin S."/>
            <person name="Spatafora J."/>
            <person name="Crous P."/>
            <person name="Grigoriev I."/>
        </authorList>
    </citation>
    <scope>NUCLEOTIDE SEQUENCE</scope>
    <source>
        <strain evidence="2">CBS 109.77</strain>
    </source>
</reference>